<dbReference type="RefSeq" id="WP_130275975.1">
    <property type="nucleotide sequence ID" value="NZ_SGXG01000001.1"/>
</dbReference>
<comment type="similarity">
    <text evidence="1">Belongs to the N(4)/N(6)-methyltransferase family.</text>
</comment>
<organism evidence="5 6">
    <name type="scientific">Cecembia calidifontis</name>
    <dbReference type="NCBI Taxonomy" id="1187080"/>
    <lineage>
        <taxon>Bacteria</taxon>
        <taxon>Pseudomonadati</taxon>
        <taxon>Bacteroidota</taxon>
        <taxon>Cytophagia</taxon>
        <taxon>Cytophagales</taxon>
        <taxon>Cyclobacteriaceae</taxon>
        <taxon>Cecembia</taxon>
    </lineage>
</organism>
<dbReference type="EMBL" id="SGXG01000001">
    <property type="protein sequence ID" value="RZS97160.1"/>
    <property type="molecule type" value="Genomic_DNA"/>
</dbReference>
<dbReference type="AlphaFoldDB" id="A0A4Q7PC58"/>
<gene>
    <name evidence="5" type="ORF">BC751_2758</name>
</gene>
<protein>
    <submittedName>
        <fullName evidence="5">Adenine-specific DNA-methyltransferase</fullName>
    </submittedName>
</protein>
<dbReference type="InterPro" id="IPR001091">
    <property type="entry name" value="RM_Methyltransferase"/>
</dbReference>
<name>A0A4Q7PC58_9BACT</name>
<dbReference type="OrthoDB" id="9800801at2"/>
<dbReference type="Proteomes" id="UP000292209">
    <property type="component" value="Unassembled WGS sequence"/>
</dbReference>
<dbReference type="GO" id="GO:0008170">
    <property type="term" value="F:N-methyltransferase activity"/>
    <property type="evidence" value="ECO:0007669"/>
    <property type="project" value="InterPro"/>
</dbReference>
<dbReference type="PRINTS" id="PR00508">
    <property type="entry name" value="S21N4MTFRASE"/>
</dbReference>
<sequence>MTEQYKKLKETLAEIFQLDQADLDFGIYRIMNQKRDEINAFLDKKLLEDVKEALAQSTSQDTSSQREELDNLIKTLKSAGINPDENDKVNELKAQYQSAGSPEALVNEVFSHLTNFFRRYYHQGDFISQRRYKKDVYAIPYEGEEVKLYWANHDQYYIKTGENFKNYSFNLPDGLKVSFVLRDASTDQNNNKTQQGKERRFKLVEEDIFSFENEAGEMLSASQAMEAKHLKIWFTYEPEDKKVKQDDLRQAAAKTIKGLVPANFRPGLLQPKPTEKNKERTLLDKHLQDYMAKNTFDYFIHKDLGGFLNRELDFYIKNEVLEIDDINLDVPQSFERQLRIVKALKTIARKLIALMAQLEDFQKKLWLKKKLVIQSDYCITLDRVPEELYPDMLKNQAQIREWDKLFAISDIKKEKGGDMFTADTIAYTEVFDQDGKLLSGAESKGLEFLKANPFLVLDTQFFGKEWKYKLLASISDIDGQCDGLMINSENFQALRFLENKSSQQIDGIYIDPPYNTSASEILYKNSYKHSSWLSLIDSRISLSKVFLKGHGIFCLTIDDVEFNFVKTLLGQAFDENNFLGVISIRNNPSGRSTLNGVSIAHEYAIIYGNSDKAQIGRLQRNQKQLDRYSELDAKGNYEWVNFRKHGGTRTESPKMFYPILLEEDSFRIPKIEWKEKGNFWEIIESLTEDQKTRILYPIDDNGQERRWKWSLERFIANPDEFSIRNDRNGRKAIYLKARINDQGILPLTWWEDKKYSATAYGTNLLKNIFGELNSFSYPKSIHAVEDSIRVLSNGNDGKFLDYFSGSGTTGHAVINLNREDGGSRKYILVEMGEYFNTVTKPRIQKVIYSEDWKDGKPVSRKGSSHCFKYLRLESYEDTLNNLELKRSSGQQSLLGSSHFGEEYLLHYMLETESRESLLNLEQFKRPFGYTLKVTENNELKEQEVDLVETFNYLIGLVVQSMEIIRDCVVVQGHNLAGEKILVIWRDVDKTDNAALNTFFRKLDINTRDSEFKRIYVNGDNNLENIRTDDEQWKVMLIEEEFHRRMFEE</sequence>
<dbReference type="InterPro" id="IPR002941">
    <property type="entry name" value="DNA_methylase_N4/N6"/>
</dbReference>
<comment type="caution">
    <text evidence="5">The sequence shown here is derived from an EMBL/GenBank/DDBJ whole genome shotgun (WGS) entry which is preliminary data.</text>
</comment>
<feature type="domain" description="DNA methylase N-4/N-6" evidence="4">
    <location>
        <begin position="505"/>
        <end position="835"/>
    </location>
</feature>
<keyword evidence="3 5" id="KW-0808">Transferase</keyword>
<dbReference type="GO" id="GO:0032259">
    <property type="term" value="P:methylation"/>
    <property type="evidence" value="ECO:0007669"/>
    <property type="project" value="UniProtKB-KW"/>
</dbReference>
<dbReference type="GO" id="GO:0003677">
    <property type="term" value="F:DNA binding"/>
    <property type="evidence" value="ECO:0007669"/>
    <property type="project" value="InterPro"/>
</dbReference>
<reference evidence="5 6" key="1">
    <citation type="submission" date="2019-02" db="EMBL/GenBank/DDBJ databases">
        <title>Genomic Encyclopedia of Archaeal and Bacterial Type Strains, Phase II (KMG-II): from individual species to whole genera.</title>
        <authorList>
            <person name="Goeker M."/>
        </authorList>
    </citation>
    <scope>NUCLEOTIDE SEQUENCE [LARGE SCALE GENOMIC DNA]</scope>
    <source>
        <strain evidence="5 6">DSM 21411</strain>
    </source>
</reference>
<evidence type="ECO:0000259" key="4">
    <source>
        <dbReference type="Pfam" id="PF01555"/>
    </source>
</evidence>
<evidence type="ECO:0000256" key="1">
    <source>
        <dbReference type="ARBA" id="ARBA00006594"/>
    </source>
</evidence>
<dbReference type="Gene3D" id="3.40.50.150">
    <property type="entry name" value="Vaccinia Virus protein VP39"/>
    <property type="match status" value="1"/>
</dbReference>
<dbReference type="Pfam" id="PF01555">
    <property type="entry name" value="N6_N4_Mtase"/>
    <property type="match status" value="1"/>
</dbReference>
<keyword evidence="6" id="KW-1185">Reference proteome</keyword>
<keyword evidence="2 5" id="KW-0489">Methyltransferase</keyword>
<accession>A0A4Q7PC58</accession>
<evidence type="ECO:0000256" key="3">
    <source>
        <dbReference type="ARBA" id="ARBA00022679"/>
    </source>
</evidence>
<proteinExistence type="inferred from homology"/>
<dbReference type="SUPFAM" id="SSF53335">
    <property type="entry name" value="S-adenosyl-L-methionine-dependent methyltransferases"/>
    <property type="match status" value="1"/>
</dbReference>
<dbReference type="PROSITE" id="PS00092">
    <property type="entry name" value="N6_MTASE"/>
    <property type="match status" value="1"/>
</dbReference>
<dbReference type="InterPro" id="IPR002052">
    <property type="entry name" value="DNA_methylase_N6_adenine_CS"/>
</dbReference>
<evidence type="ECO:0000313" key="6">
    <source>
        <dbReference type="Proteomes" id="UP000292209"/>
    </source>
</evidence>
<evidence type="ECO:0000256" key="2">
    <source>
        <dbReference type="ARBA" id="ARBA00022603"/>
    </source>
</evidence>
<dbReference type="InterPro" id="IPR029063">
    <property type="entry name" value="SAM-dependent_MTases_sf"/>
</dbReference>
<evidence type="ECO:0000313" key="5">
    <source>
        <dbReference type="EMBL" id="RZS97160.1"/>
    </source>
</evidence>